<dbReference type="GO" id="GO:0004630">
    <property type="term" value="F:phospholipase D activity"/>
    <property type="evidence" value="ECO:0007669"/>
    <property type="project" value="TreeGrafter"/>
</dbReference>
<evidence type="ECO:0000256" key="3">
    <source>
        <dbReference type="ARBA" id="ARBA00022801"/>
    </source>
</evidence>
<evidence type="ECO:0000256" key="1">
    <source>
        <dbReference type="ARBA" id="ARBA00000798"/>
    </source>
</evidence>
<keyword evidence="2" id="KW-0677">Repeat</keyword>
<dbReference type="CDD" id="cd09105">
    <property type="entry name" value="PLDc_vPLD1_2_like_2"/>
    <property type="match status" value="1"/>
</dbReference>
<proteinExistence type="predicted"/>
<reference evidence="6" key="1">
    <citation type="submission" date="2020-02" db="EMBL/GenBank/DDBJ databases">
        <authorList>
            <person name="Meier V. D."/>
        </authorList>
    </citation>
    <scope>NUCLEOTIDE SEQUENCE</scope>
    <source>
        <strain evidence="6">AVDCRST_MAG16</strain>
    </source>
</reference>
<name>A0A6J4L3R5_9ACTN</name>
<accession>A0A6J4L3R5</accession>
<dbReference type="InterPro" id="IPR001736">
    <property type="entry name" value="PLipase_D/transphosphatidylase"/>
</dbReference>
<dbReference type="InterPro" id="IPR025202">
    <property type="entry name" value="PLD-like_dom"/>
</dbReference>
<dbReference type="SMART" id="SM00155">
    <property type="entry name" value="PLDc"/>
    <property type="match status" value="2"/>
</dbReference>
<dbReference type="EMBL" id="CADCUE010000071">
    <property type="protein sequence ID" value="CAA9323097.1"/>
    <property type="molecule type" value="Genomic_DNA"/>
</dbReference>
<dbReference type="Pfam" id="PF13091">
    <property type="entry name" value="PLDc_2"/>
    <property type="match status" value="1"/>
</dbReference>
<dbReference type="PANTHER" id="PTHR18896">
    <property type="entry name" value="PHOSPHOLIPASE D"/>
    <property type="match status" value="1"/>
</dbReference>
<dbReference type="SUPFAM" id="SSF56024">
    <property type="entry name" value="Phospholipase D/nuclease"/>
    <property type="match status" value="2"/>
</dbReference>
<dbReference type="GO" id="GO:0009395">
    <property type="term" value="P:phospholipid catabolic process"/>
    <property type="evidence" value="ECO:0007669"/>
    <property type="project" value="TreeGrafter"/>
</dbReference>
<evidence type="ECO:0000256" key="4">
    <source>
        <dbReference type="ARBA" id="ARBA00023098"/>
    </source>
</evidence>
<gene>
    <name evidence="6" type="ORF">AVDCRST_MAG16-908</name>
</gene>
<evidence type="ECO:0000313" key="6">
    <source>
        <dbReference type="EMBL" id="CAA9323097.1"/>
    </source>
</evidence>
<feature type="domain" description="PLD phosphodiesterase" evidence="5">
    <location>
        <begin position="133"/>
        <end position="166"/>
    </location>
</feature>
<feature type="domain" description="PLD phosphodiesterase" evidence="5">
    <location>
        <begin position="373"/>
        <end position="400"/>
    </location>
</feature>
<keyword evidence="3" id="KW-0378">Hydrolase</keyword>
<dbReference type="InterPro" id="IPR015679">
    <property type="entry name" value="PLipase_D_fam"/>
</dbReference>
<dbReference type="PROSITE" id="PS50035">
    <property type="entry name" value="PLD"/>
    <property type="match status" value="2"/>
</dbReference>
<sequence length="529" mass="59755">MDDDSPSAEQEADPAIGRWFLDGTAWTSGNDVRPLVHGATYFRRLHDVLQGLQDGDRVYFTDWRGDPDERLLPDGPTVAGLLCQLVERGVEVRGLVWRSHTDLLQFSATENEHLGRQLNEVGAEVLLDQRVGWFGSHHQKLVVVRHRGAPERDVAFVGGIDLCHGRRDDAGHAGDPQQSPIDRRYGERAPWHDATLEIRGPAVGEVLRTFVERWDDPHPLDRRSPYRAVLQRLSHMPRHPERLPESFPDPPPAGRHAVQLLRTYGVRRPPYPFAPEGERTVAQAYGSAFSRARSFIYLEDQYLWSVPVAQGIAEALQGSPELRLLAVVPRYPDADGHVSGPPNRLGQLKAMELLQAVAPDRVAFFDLESSAGVPIYVHAKICIVDDVWFTCGSDNFNRRSWTHDSELTCAVLDPTPDDREPRDLSASGDGARRLPRELRLQTWAEHLDRPPDAPELLDPAAAWDLWSATADALDAWHADGRQGARPRGQVRRHRPDPVRGWQRLWAEPLYRIVFDPDGRPRRLRRAGRF</sequence>
<comment type="catalytic activity">
    <reaction evidence="1">
        <text>a 1,2-diacyl-sn-glycero-3-phosphocholine + H2O = a 1,2-diacyl-sn-glycero-3-phosphate + choline + H(+)</text>
        <dbReference type="Rhea" id="RHEA:14445"/>
        <dbReference type="ChEBI" id="CHEBI:15354"/>
        <dbReference type="ChEBI" id="CHEBI:15377"/>
        <dbReference type="ChEBI" id="CHEBI:15378"/>
        <dbReference type="ChEBI" id="CHEBI:57643"/>
        <dbReference type="ChEBI" id="CHEBI:58608"/>
        <dbReference type="EC" id="3.1.4.4"/>
    </reaction>
</comment>
<evidence type="ECO:0000256" key="2">
    <source>
        <dbReference type="ARBA" id="ARBA00022737"/>
    </source>
</evidence>
<evidence type="ECO:0000259" key="5">
    <source>
        <dbReference type="PROSITE" id="PS50035"/>
    </source>
</evidence>
<protein>
    <recommendedName>
        <fullName evidence="5">PLD phosphodiesterase domain-containing protein</fullName>
    </recommendedName>
</protein>
<dbReference type="AlphaFoldDB" id="A0A6J4L3R5"/>
<organism evidence="6">
    <name type="scientific">uncultured Frankineae bacterium</name>
    <dbReference type="NCBI Taxonomy" id="437475"/>
    <lineage>
        <taxon>Bacteria</taxon>
        <taxon>Bacillati</taxon>
        <taxon>Actinomycetota</taxon>
        <taxon>Actinomycetes</taxon>
        <taxon>Frankiales</taxon>
        <taxon>environmental samples</taxon>
    </lineage>
</organism>
<dbReference type="PANTHER" id="PTHR18896:SF76">
    <property type="entry name" value="PHOSPHOLIPASE"/>
    <property type="match status" value="1"/>
</dbReference>
<keyword evidence="4" id="KW-0443">Lipid metabolism</keyword>
<dbReference type="Gene3D" id="3.30.870.10">
    <property type="entry name" value="Endonuclease Chain A"/>
    <property type="match status" value="2"/>
</dbReference>
<dbReference type="CDD" id="cd09104">
    <property type="entry name" value="PLDc_vPLD1_2_like_1"/>
    <property type="match status" value="1"/>
</dbReference>